<comment type="caution">
    <text evidence="1">The sequence shown here is derived from an EMBL/GenBank/DDBJ whole genome shotgun (WGS) entry which is preliminary data.</text>
</comment>
<evidence type="ECO:0000313" key="2">
    <source>
        <dbReference type="Proteomes" id="UP000823891"/>
    </source>
</evidence>
<dbReference type="Proteomes" id="UP000823891">
    <property type="component" value="Unassembled WGS sequence"/>
</dbReference>
<accession>A0A9D2NHG1</accession>
<organism evidence="1 2">
    <name type="scientific">Candidatus Eisenbergiella merdavium</name>
    <dbReference type="NCBI Taxonomy" id="2838551"/>
    <lineage>
        <taxon>Bacteria</taxon>
        <taxon>Bacillati</taxon>
        <taxon>Bacillota</taxon>
        <taxon>Clostridia</taxon>
        <taxon>Lachnospirales</taxon>
        <taxon>Lachnospiraceae</taxon>
        <taxon>Eisenbergiella</taxon>
    </lineage>
</organism>
<dbReference type="EMBL" id="DWWS01000044">
    <property type="protein sequence ID" value="HJC24417.1"/>
    <property type="molecule type" value="Genomic_DNA"/>
</dbReference>
<name>A0A9D2NHG1_9FIRM</name>
<sequence>MDTMDTYFRKELVPGKPIRPFMVAGVLEKDYPGERTGRAMRAYMEETLEQAQKDLSQKEFREFDSFTLCGMEGKWTVCDAQSPRYADGHYYLMEKLALMPIYMELESECDQEITVRMQECRVVVWLNGSVVYNNTDMHGRKHARRYVFEHVENPNREIITLNLKAGRNTLAAVTGKIDRGTGISFSMELLACQGPLYASVPLSMPEEIRKESFQSLLETHLEDDSYAEGETPKLHIGGFPLSHCRVELQVLSSDGKALFSTVCGAGAGGESAADEDGNIVLAGINEPGEYPVNIAWRLPDGTLLAEKALKFTIVEVLAPYPGWEHFEERRQMTLERLAAQGNALGLYRLGRAREIDPEKIRVMCDKIERRADCADFDLMPLLWLMWEDREAGLVDEKIAQMIKKAALGFRYWVDEPGTSSMFYCSENHRIGFHVCEYLAGLLYPEDIFTNCGQNGMYHSLKGRMHLVEWLNQRCRAGFDEPHSDSYLPVTISALLVLREVLPMEEYPLRNMVNVLLDFMTFIFAVSDFDGVMATPRGRSYNMPLRTRFSSTINGLFWIFFGNAPANAKLANQEMAFSYYVPPRGLCELADDFTPATFTFKEGIMHFDKHNADFTIRRTPEYMIGGVRDHNVGMCDMHFISAMIALPGDITLFFSSPNNVAEGSGLRPDYWAGQAFLPRVLMHGRTLAVIWHNVNNPDIWMTHCHFNSRKFDEVISEDGWTFGRKGDSFVAVYSSAPHSFRKEGPYSGRELVSDGNETVWLAECGSVREDGSFEAFREKMLSARIVQEGEQFTFESPGSGRLEFGLTEGFCADGEPVPVPDDLVSCPYLHSRYGSGRFNYTCPGFTVTQWTYPATE</sequence>
<evidence type="ECO:0000313" key="1">
    <source>
        <dbReference type="EMBL" id="HJC24417.1"/>
    </source>
</evidence>
<reference evidence="1" key="2">
    <citation type="submission" date="2021-04" db="EMBL/GenBank/DDBJ databases">
        <authorList>
            <person name="Gilroy R."/>
        </authorList>
    </citation>
    <scope>NUCLEOTIDE SEQUENCE</scope>
    <source>
        <strain evidence="1">USAMLcec2-132</strain>
    </source>
</reference>
<dbReference type="AlphaFoldDB" id="A0A9D2NHG1"/>
<gene>
    <name evidence="1" type="ORF">H9761_12015</name>
</gene>
<protein>
    <submittedName>
        <fullName evidence="1">Uncharacterized protein</fullName>
    </submittedName>
</protein>
<reference evidence="1" key="1">
    <citation type="journal article" date="2021" name="PeerJ">
        <title>Extensive microbial diversity within the chicken gut microbiome revealed by metagenomics and culture.</title>
        <authorList>
            <person name="Gilroy R."/>
            <person name="Ravi A."/>
            <person name="Getino M."/>
            <person name="Pursley I."/>
            <person name="Horton D.L."/>
            <person name="Alikhan N.F."/>
            <person name="Baker D."/>
            <person name="Gharbi K."/>
            <person name="Hall N."/>
            <person name="Watson M."/>
            <person name="Adriaenssens E.M."/>
            <person name="Foster-Nyarko E."/>
            <person name="Jarju S."/>
            <person name="Secka A."/>
            <person name="Antonio M."/>
            <person name="Oren A."/>
            <person name="Chaudhuri R.R."/>
            <person name="La Ragione R."/>
            <person name="Hildebrand F."/>
            <person name="Pallen M.J."/>
        </authorList>
    </citation>
    <scope>NUCLEOTIDE SEQUENCE</scope>
    <source>
        <strain evidence="1">USAMLcec2-132</strain>
    </source>
</reference>
<proteinExistence type="predicted"/>